<dbReference type="Proteomes" id="UP000242263">
    <property type="component" value="Unassembled WGS sequence"/>
</dbReference>
<accession>A0A2I1M1L5</accession>
<gene>
    <name evidence="1" type="ORF">CYJ32_07700</name>
</gene>
<comment type="caution">
    <text evidence="1">The sequence shown here is derived from an EMBL/GenBank/DDBJ whole genome shotgun (WGS) entry which is preliminary data.</text>
</comment>
<protein>
    <submittedName>
        <fullName evidence="1">Uncharacterized protein</fullName>
    </submittedName>
</protein>
<dbReference type="EMBL" id="PKGU01000007">
    <property type="protein sequence ID" value="PKZ14015.1"/>
    <property type="molecule type" value="Genomic_DNA"/>
</dbReference>
<reference evidence="1 2" key="1">
    <citation type="submission" date="2017-12" db="EMBL/GenBank/DDBJ databases">
        <title>Phylogenetic diversity of female urinary microbiome.</title>
        <authorList>
            <person name="Thomas-White K."/>
            <person name="Wolfe A.J."/>
        </authorList>
    </citation>
    <scope>NUCLEOTIDE SEQUENCE [LARGE SCALE GENOMIC DNA]</scope>
    <source>
        <strain evidence="1 2">UMB0064</strain>
    </source>
</reference>
<evidence type="ECO:0000313" key="1">
    <source>
        <dbReference type="EMBL" id="PKZ14015.1"/>
    </source>
</evidence>
<name>A0A2I1M1L5_9BIFI</name>
<evidence type="ECO:0000313" key="2">
    <source>
        <dbReference type="Proteomes" id="UP000242263"/>
    </source>
</evidence>
<dbReference type="AlphaFoldDB" id="A0A2I1M1L5"/>
<sequence>MAASLDDLNRETEDIASDLQNISERLDDLTDSALTLELSDGMPFITLTESEADALYEAVKTSGCKSVVDMLEMKIWKAHRV</sequence>
<proteinExistence type="predicted"/>
<organism evidence="1 2">
    <name type="scientific">Alloscardovia omnicolens</name>
    <dbReference type="NCBI Taxonomy" id="419015"/>
    <lineage>
        <taxon>Bacteria</taxon>
        <taxon>Bacillati</taxon>
        <taxon>Actinomycetota</taxon>
        <taxon>Actinomycetes</taxon>
        <taxon>Bifidobacteriales</taxon>
        <taxon>Bifidobacteriaceae</taxon>
        <taxon>Alloscardovia</taxon>
    </lineage>
</organism>
<dbReference type="RefSeq" id="WP_101541625.1">
    <property type="nucleotide sequence ID" value="NZ_PKGU01000007.1"/>
</dbReference>